<evidence type="ECO:0000313" key="11">
    <source>
        <dbReference type="EMBL" id="LAC23360.1"/>
    </source>
</evidence>
<evidence type="ECO:0000256" key="2">
    <source>
        <dbReference type="ARBA" id="ARBA00009780"/>
    </source>
</evidence>
<reference evidence="11" key="1">
    <citation type="submission" date="2017-11" db="EMBL/GenBank/DDBJ databases">
        <title>The sensing device of the deep-sea amphipod.</title>
        <authorList>
            <person name="Kobayashi H."/>
            <person name="Nagahama T."/>
            <person name="Arai W."/>
            <person name="Sasagawa Y."/>
            <person name="Umeda M."/>
            <person name="Hayashi T."/>
            <person name="Nikaido I."/>
            <person name="Watanabe H."/>
            <person name="Oguri K."/>
            <person name="Kitazato H."/>
            <person name="Fujioka K."/>
            <person name="Kido Y."/>
            <person name="Takami H."/>
        </authorList>
    </citation>
    <scope>NUCLEOTIDE SEQUENCE</scope>
    <source>
        <tissue evidence="11">Whole body</tissue>
    </source>
</reference>
<feature type="transmembrane region" description="Helical" evidence="9">
    <location>
        <begin position="178"/>
        <end position="195"/>
    </location>
</feature>
<dbReference type="GO" id="GO:0005783">
    <property type="term" value="C:endoplasmic reticulum"/>
    <property type="evidence" value="ECO:0007669"/>
    <property type="project" value="TreeGrafter"/>
</dbReference>
<dbReference type="Pfam" id="PF05875">
    <property type="entry name" value="Ceramidase"/>
    <property type="match status" value="1"/>
</dbReference>
<evidence type="ECO:0000313" key="10">
    <source>
        <dbReference type="EMBL" id="LAB69261.1"/>
    </source>
</evidence>
<evidence type="ECO:0000256" key="8">
    <source>
        <dbReference type="PIRSR" id="PIRSR608901-2"/>
    </source>
</evidence>
<keyword evidence="7" id="KW-0106">Calcium</keyword>
<evidence type="ECO:0000256" key="1">
    <source>
        <dbReference type="ARBA" id="ARBA00004141"/>
    </source>
</evidence>
<keyword evidence="8" id="KW-0862">Zinc</keyword>
<dbReference type="GO" id="GO:0046512">
    <property type="term" value="P:sphingosine biosynthetic process"/>
    <property type="evidence" value="ECO:0007669"/>
    <property type="project" value="TreeGrafter"/>
</dbReference>
<comment type="caution">
    <text evidence="9">Lacks conserved residue(s) required for the propagation of feature annotation.</text>
</comment>
<evidence type="ECO:0000256" key="9">
    <source>
        <dbReference type="RuleBase" id="RU364079"/>
    </source>
</evidence>
<organism evidence="10">
    <name type="scientific">Hirondellea gigas</name>
    <dbReference type="NCBI Taxonomy" id="1518452"/>
    <lineage>
        <taxon>Eukaryota</taxon>
        <taxon>Metazoa</taxon>
        <taxon>Ecdysozoa</taxon>
        <taxon>Arthropoda</taxon>
        <taxon>Crustacea</taxon>
        <taxon>Multicrustacea</taxon>
        <taxon>Malacostraca</taxon>
        <taxon>Eumalacostraca</taxon>
        <taxon>Peracarida</taxon>
        <taxon>Amphipoda</taxon>
        <taxon>Amphilochidea</taxon>
        <taxon>Lysianassida</taxon>
        <taxon>Lysianassidira</taxon>
        <taxon>Lysianassoidea</taxon>
        <taxon>Lysianassidae</taxon>
        <taxon>Hirondellea</taxon>
    </lineage>
</organism>
<feature type="transmembrane region" description="Helical" evidence="9">
    <location>
        <begin position="91"/>
        <end position="112"/>
    </location>
</feature>
<dbReference type="GO" id="GO:0046514">
    <property type="term" value="P:ceramide catabolic process"/>
    <property type="evidence" value="ECO:0007669"/>
    <property type="project" value="TreeGrafter"/>
</dbReference>
<keyword evidence="6 9" id="KW-0472">Membrane</keyword>
<dbReference type="AlphaFoldDB" id="A0A2P2I5H5"/>
<name>A0A2P2I5H5_9CRUS</name>
<evidence type="ECO:0000256" key="5">
    <source>
        <dbReference type="ARBA" id="ARBA00022989"/>
    </source>
</evidence>
<feature type="binding site" evidence="8">
    <location>
        <position position="213"/>
    </location>
    <ligand>
        <name>Zn(2+)</name>
        <dbReference type="ChEBI" id="CHEBI:29105"/>
        <note>catalytic</note>
    </ligand>
</feature>
<feature type="binding site" evidence="7">
    <location>
        <position position="23"/>
    </location>
    <ligand>
        <name>Ca(2+)</name>
        <dbReference type="ChEBI" id="CHEBI:29108"/>
    </ligand>
</feature>
<keyword evidence="5 9" id="KW-1133">Transmembrane helix</keyword>
<keyword evidence="7" id="KW-0479">Metal-binding</keyword>
<feature type="binding site" evidence="8">
    <location>
        <position position="86"/>
    </location>
    <ligand>
        <name>Zn(2+)</name>
        <dbReference type="ChEBI" id="CHEBI:29105"/>
        <note>catalytic</note>
    </ligand>
</feature>
<dbReference type="PANTHER" id="PTHR46139:SF2">
    <property type="entry name" value="ALKALINE CERAMIDASE 1"/>
    <property type="match status" value="1"/>
</dbReference>
<evidence type="ECO:0000256" key="3">
    <source>
        <dbReference type="ARBA" id="ARBA00022692"/>
    </source>
</evidence>
<feature type="transmembrane region" description="Helical" evidence="9">
    <location>
        <begin position="64"/>
        <end position="85"/>
    </location>
</feature>
<feature type="binding site" evidence="7">
    <location>
        <position position="21"/>
    </location>
    <ligand>
        <name>Ca(2+)</name>
        <dbReference type="ChEBI" id="CHEBI:29108"/>
    </ligand>
</feature>
<feature type="transmembrane region" description="Helical" evidence="9">
    <location>
        <begin position="124"/>
        <end position="144"/>
    </location>
</feature>
<accession>A0A2P2I5H5</accession>
<proteinExistence type="evidence at transcript level"/>
<comment type="cofactor">
    <cofactor evidence="8">
        <name>Zn(2+)</name>
        <dbReference type="ChEBI" id="CHEBI:29105"/>
    </cofactor>
</comment>
<feature type="binding site" evidence="7">
    <location>
        <position position="34"/>
    </location>
    <ligand>
        <name>Ca(2+)</name>
        <dbReference type="ChEBI" id="CHEBI:29108"/>
    </ligand>
</feature>
<feature type="binding site" evidence="8">
    <location>
        <position position="217"/>
    </location>
    <ligand>
        <name>Zn(2+)</name>
        <dbReference type="ChEBI" id="CHEBI:29105"/>
        <note>catalytic</note>
    </ligand>
</feature>
<comment type="function">
    <text evidence="9">Hydrolyzes the sphingolipid ceramide into sphingosine and free fatty acid.</text>
</comment>
<keyword evidence="9" id="KW-0443">Lipid metabolism</keyword>
<evidence type="ECO:0000256" key="6">
    <source>
        <dbReference type="ARBA" id="ARBA00023136"/>
    </source>
</evidence>
<keyword evidence="3 9" id="KW-0812">Transmembrane</keyword>
<dbReference type="GO" id="GO:0016811">
    <property type="term" value="F:hydrolase activity, acting on carbon-nitrogen (but not peptide) bonds, in linear amides"/>
    <property type="evidence" value="ECO:0007669"/>
    <property type="project" value="InterPro"/>
</dbReference>
<feature type="transmembrane region" description="Helical" evidence="9">
    <location>
        <begin position="150"/>
        <end position="166"/>
    </location>
</feature>
<dbReference type="InterPro" id="IPR008901">
    <property type="entry name" value="ACER"/>
</dbReference>
<dbReference type="GO" id="GO:0046872">
    <property type="term" value="F:metal ion binding"/>
    <property type="evidence" value="ECO:0007669"/>
    <property type="project" value="UniProtKB-KW"/>
</dbReference>
<dbReference type="EC" id="3.5.1.-" evidence="9"/>
<comment type="similarity">
    <text evidence="2 9">Belongs to the alkaline ceramidase family.</text>
</comment>
<reference evidence="10" key="2">
    <citation type="journal article" date="2018" name="Biosci. Biotechnol. Biochem.">
        <title>Polysaccharide hydrolase of the hadal zone amphipods Hirondellea gigas.</title>
        <authorList>
            <person name="Kobayashi H."/>
            <person name="Nagahama T."/>
            <person name="Arai W."/>
            <person name="Sasagawa Y."/>
            <person name="Umeda M."/>
            <person name="Hayashi T."/>
            <person name="Nikaido I."/>
            <person name="Watanabe H."/>
            <person name="Oguri K."/>
            <person name="Kitazato H."/>
            <person name="Fujioka K."/>
            <person name="Kido Y."/>
            <person name="Takami H."/>
        </authorList>
    </citation>
    <scope>NUCLEOTIDE SEQUENCE</scope>
    <source>
        <tissue evidence="10">Whole body</tissue>
    </source>
</reference>
<evidence type="ECO:0000256" key="4">
    <source>
        <dbReference type="ARBA" id="ARBA00022801"/>
    </source>
</evidence>
<protein>
    <recommendedName>
        <fullName evidence="9">Alkaline ceramidase</fullName>
        <ecNumber evidence="9">3.5.1.-</ecNumber>
    </recommendedName>
</protein>
<feature type="transmembrane region" description="Helical" evidence="9">
    <location>
        <begin position="215"/>
        <end position="234"/>
    </location>
</feature>
<feature type="binding site" evidence="7">
    <location>
        <position position="20"/>
    </location>
    <ligand>
        <name>Ca(2+)</name>
        <dbReference type="ChEBI" id="CHEBI:29108"/>
    </ligand>
</feature>
<evidence type="ECO:0000256" key="7">
    <source>
        <dbReference type="PIRSR" id="PIRSR608901-1"/>
    </source>
</evidence>
<dbReference type="EMBL" id="IACF01003650">
    <property type="protein sequence ID" value="LAB69261.1"/>
    <property type="molecule type" value="mRNA"/>
</dbReference>
<keyword evidence="4 9" id="KW-0378">Hydrolase</keyword>
<dbReference type="PANTHER" id="PTHR46139">
    <property type="entry name" value="ALKALINE CERAMIDASE"/>
    <property type="match status" value="1"/>
</dbReference>
<dbReference type="GO" id="GO:0016020">
    <property type="term" value="C:membrane"/>
    <property type="evidence" value="ECO:0007669"/>
    <property type="project" value="UniProtKB-SubCell"/>
</dbReference>
<sequence>MIIRKEIVSQWLASGSSPVDWCEENYQVSGSIAEFTNTLSNIMFFLIPTFCLGTGVWKSYARYVSVGAYIQLIFFMIVGISSAYFHATLSLFGQMLDEVAILWLLCVSYSFLTPNKYRPKQLEGVWAHVLALVVASCLTIAWFVAPQLNAYALFVVAIPIILMKVNEITVYKNPATLRMAKVALSLTLIGIAAWIADKFMCGFWKSLRIPGLHNIWHILIAISSYLDITLFGYLRSLVDTPHSKPSIRYWPGKTFGLPYVHCRGTSR</sequence>
<dbReference type="EMBL" id="IACT01004156">
    <property type="protein sequence ID" value="LAC23360.1"/>
    <property type="molecule type" value="mRNA"/>
</dbReference>
<comment type="subcellular location">
    <subcellularLocation>
        <location evidence="1">Membrane</location>
        <topology evidence="1">Multi-pass membrane protein</topology>
    </subcellularLocation>
</comment>
<feature type="binding site" evidence="7">
    <location>
        <position position="25"/>
    </location>
    <ligand>
        <name>Ca(2+)</name>
        <dbReference type="ChEBI" id="CHEBI:29108"/>
    </ligand>
</feature>